<feature type="compositionally biased region" description="Basic and acidic residues" evidence="1">
    <location>
        <begin position="481"/>
        <end position="511"/>
    </location>
</feature>
<feature type="compositionally biased region" description="Polar residues" evidence="1">
    <location>
        <begin position="156"/>
        <end position="171"/>
    </location>
</feature>
<dbReference type="AlphaFoldDB" id="A0A9P8KV22"/>
<feature type="region of interest" description="Disordered" evidence="1">
    <location>
        <begin position="132"/>
        <end position="182"/>
    </location>
</feature>
<feature type="compositionally biased region" description="Basic and acidic residues" evidence="1">
    <location>
        <begin position="416"/>
        <end position="426"/>
    </location>
</feature>
<evidence type="ECO:0000313" key="3">
    <source>
        <dbReference type="Proteomes" id="UP000698800"/>
    </source>
</evidence>
<accession>A0A9P8KV22</accession>
<feature type="region of interest" description="Disordered" evidence="1">
    <location>
        <begin position="385"/>
        <end position="672"/>
    </location>
</feature>
<protein>
    <submittedName>
        <fullName evidence="2">Uncharacterized protein</fullName>
    </submittedName>
</protein>
<keyword evidence="3" id="KW-1185">Reference proteome</keyword>
<feature type="compositionally biased region" description="Polar residues" evidence="1">
    <location>
        <begin position="599"/>
        <end position="611"/>
    </location>
</feature>
<dbReference type="OrthoDB" id="5369841at2759"/>
<evidence type="ECO:0000313" key="2">
    <source>
        <dbReference type="EMBL" id="KAH0536808.1"/>
    </source>
</evidence>
<feature type="compositionally biased region" description="Low complexity" evidence="1">
    <location>
        <begin position="572"/>
        <end position="598"/>
    </location>
</feature>
<sequence>MESQSALSTVSPRENIWRLHVEMKNIQSVLAEHAERLLRLERRQDDDARLKSVWGTSSPFPTLLGSSTPQQGTQRYEYYFMMPETLTSFDQERQHSLLGSLQLDQDDLPRRGASRANSVRFDESAIQAHWMQGSRSSGDFYPTRTGSGLGGHPMTERSSSYKSDGRQSSAGHSVHSIHSARPNSLGLDTNFLLDQDPPLETSRPPPGLFILGPVPSIIRCWLNTNFSHETLLYAVVCTGSCKSLLDFHLVNHLGLKDQMRKVKTGEYKIKLPVYLPEAVVQQPSPRSSSPSSQLPALTVDFTVTNHRQNTSGTKDIQVFLGSDTLRVHSADVLLSQNTLTLFGDDHNKLSVPLVRPEDECLFTGLCTTNTAIEHICPIMIEPAPNLSRKTQKPTPIGVDRHIRGGSANGNDSGISVDEHIRLHDHGAQSPSPISSPVAIGSHEISTTGDAQKPGLDGSNHGDEAVISSAPPGSTRPSDPTDMARDEDAERRTSEDGHNDWSQRERETKADGENGLQSGPARELSGGVWASWRRDIGQDLRREGRINVPGDASSTGSGYQRPGRGRSMKVLRPSKPLTSSSSRSLSVSQTSSHVDSFSSTPHDGSRNQSSTKTSHESHSQKSRHSTVGNGIVTPETKEFRTPAKPRSANPVGGASAFAWLKPSQQKQPATTTE</sequence>
<reference evidence="2" key="1">
    <citation type="submission" date="2021-03" db="EMBL/GenBank/DDBJ databases">
        <title>Comparative genomics and phylogenomic investigation of the class Geoglossomycetes provide insights into ecological specialization and systematics.</title>
        <authorList>
            <person name="Melie T."/>
            <person name="Pirro S."/>
            <person name="Miller A.N."/>
            <person name="Quandt A."/>
        </authorList>
    </citation>
    <scope>NUCLEOTIDE SEQUENCE</scope>
    <source>
        <strain evidence="2">GBOQ0MN5Z8</strain>
    </source>
</reference>
<name>A0A9P8KV22_9PEZI</name>
<dbReference type="EMBL" id="JAGHQL010000179">
    <property type="protein sequence ID" value="KAH0536808.1"/>
    <property type="molecule type" value="Genomic_DNA"/>
</dbReference>
<dbReference type="Proteomes" id="UP000698800">
    <property type="component" value="Unassembled WGS sequence"/>
</dbReference>
<comment type="caution">
    <text evidence="2">The sequence shown here is derived from an EMBL/GenBank/DDBJ whole genome shotgun (WGS) entry which is preliminary data.</text>
</comment>
<evidence type="ECO:0000256" key="1">
    <source>
        <dbReference type="SAM" id="MobiDB-lite"/>
    </source>
</evidence>
<organism evidence="2 3">
    <name type="scientific">Glutinoglossum americanum</name>
    <dbReference type="NCBI Taxonomy" id="1670608"/>
    <lineage>
        <taxon>Eukaryota</taxon>
        <taxon>Fungi</taxon>
        <taxon>Dikarya</taxon>
        <taxon>Ascomycota</taxon>
        <taxon>Pezizomycotina</taxon>
        <taxon>Geoglossomycetes</taxon>
        <taxon>Geoglossales</taxon>
        <taxon>Geoglossaceae</taxon>
        <taxon>Glutinoglossum</taxon>
    </lineage>
</organism>
<gene>
    <name evidence="2" type="ORF">FGG08_006341</name>
</gene>
<proteinExistence type="predicted"/>
<feature type="compositionally biased region" description="Polar residues" evidence="1">
    <location>
        <begin position="661"/>
        <end position="672"/>
    </location>
</feature>
<feature type="compositionally biased region" description="Basic and acidic residues" evidence="1">
    <location>
        <begin position="531"/>
        <end position="544"/>
    </location>
</feature>